<dbReference type="InterPro" id="IPR003594">
    <property type="entry name" value="HATPase_dom"/>
</dbReference>
<dbReference type="Proteomes" id="UP000318825">
    <property type="component" value="Unassembled WGS sequence"/>
</dbReference>
<evidence type="ECO:0000256" key="7">
    <source>
        <dbReference type="HAMAP-Rule" id="MF_00505"/>
    </source>
</evidence>
<feature type="binding site" evidence="8">
    <location>
        <position position="92"/>
    </location>
    <ligand>
        <name>ATP</name>
        <dbReference type="ChEBI" id="CHEBI:30616"/>
    </ligand>
</feature>
<comment type="function">
    <text evidence="7">Molecular chaperone. Has ATPase activity.</text>
</comment>
<dbReference type="SUPFAM" id="SSF54211">
    <property type="entry name" value="Ribosomal protein S5 domain 2-like"/>
    <property type="match status" value="1"/>
</dbReference>
<dbReference type="InterPro" id="IPR036890">
    <property type="entry name" value="HATPase_C_sf"/>
</dbReference>
<feature type="binding site" evidence="8">
    <location>
        <position position="183"/>
    </location>
    <ligand>
        <name>ATP</name>
        <dbReference type="ChEBI" id="CHEBI:30616"/>
    </ligand>
</feature>
<comment type="subunit">
    <text evidence="7">Homodimer.</text>
</comment>
<feature type="binding site" evidence="8">
    <location>
        <position position="87"/>
    </location>
    <ligand>
        <name>ATP</name>
        <dbReference type="ChEBI" id="CHEBI:30616"/>
    </ligand>
</feature>
<dbReference type="InterPro" id="IPR020575">
    <property type="entry name" value="Hsp90_N"/>
</dbReference>
<evidence type="ECO:0000256" key="6">
    <source>
        <dbReference type="ARBA" id="ARBA00023186"/>
    </source>
</evidence>
<feature type="binding site" evidence="8">
    <location>
        <begin position="130"/>
        <end position="135"/>
    </location>
    <ligand>
        <name>ATP</name>
        <dbReference type="ChEBI" id="CHEBI:30616"/>
    </ligand>
</feature>
<evidence type="ECO:0000256" key="5">
    <source>
        <dbReference type="ARBA" id="ARBA00023016"/>
    </source>
</evidence>
<feature type="binding site" evidence="8">
    <location>
        <begin position="107"/>
        <end position="108"/>
    </location>
    <ligand>
        <name>ATP</name>
        <dbReference type="ChEBI" id="CHEBI:30616"/>
    </ligand>
</feature>
<dbReference type="OrthoDB" id="9802640at2"/>
<dbReference type="Gene3D" id="1.20.120.790">
    <property type="entry name" value="Heat shock protein 90, C-terminal domain"/>
    <property type="match status" value="1"/>
</dbReference>
<comment type="subcellular location">
    <subcellularLocation>
        <location evidence="7">Cytoplasm</location>
    </subcellularLocation>
</comment>
<dbReference type="SUPFAM" id="SSF110942">
    <property type="entry name" value="HSP90 C-terminal domain"/>
    <property type="match status" value="1"/>
</dbReference>
<dbReference type="InterPro" id="IPR001404">
    <property type="entry name" value="Hsp90_fam"/>
</dbReference>
<dbReference type="SMART" id="SM00387">
    <property type="entry name" value="HATPase_c"/>
    <property type="match status" value="1"/>
</dbReference>
<dbReference type="PANTHER" id="PTHR11528">
    <property type="entry name" value="HEAT SHOCK PROTEIN 90 FAMILY MEMBER"/>
    <property type="match status" value="1"/>
</dbReference>
<dbReference type="InterPro" id="IPR037196">
    <property type="entry name" value="HSP90_C"/>
</dbReference>
<comment type="caution">
    <text evidence="10">The sequence shown here is derived from an EMBL/GenBank/DDBJ whole genome shotgun (WGS) entry which is preliminary data.</text>
</comment>
<accession>A0A4Y3WFC2</accession>
<dbReference type="FunFam" id="3.30.565.10:FF:000357">
    <property type="entry name" value="Heat shock protein HSP 90-beta"/>
    <property type="match status" value="1"/>
</dbReference>
<dbReference type="EMBL" id="BJNF01000080">
    <property type="protein sequence ID" value="GEC16851.1"/>
    <property type="molecule type" value="Genomic_DNA"/>
</dbReference>
<keyword evidence="5 7" id="KW-0346">Stress response</keyword>
<dbReference type="Gene3D" id="3.30.565.10">
    <property type="entry name" value="Histidine kinase-like ATPase, C-terminal domain"/>
    <property type="match status" value="1"/>
</dbReference>
<evidence type="ECO:0000256" key="4">
    <source>
        <dbReference type="ARBA" id="ARBA00022840"/>
    </source>
</evidence>
<dbReference type="CDD" id="cd16927">
    <property type="entry name" value="HATPase_Hsp90-like"/>
    <property type="match status" value="1"/>
</dbReference>
<dbReference type="GO" id="GO:0140662">
    <property type="term" value="F:ATP-dependent protein folding chaperone"/>
    <property type="evidence" value="ECO:0007669"/>
    <property type="project" value="InterPro"/>
</dbReference>
<organism evidence="10 11">
    <name type="scientific">Nitrobacter winogradskyi</name>
    <name type="common">Nitrobacter agilis</name>
    <dbReference type="NCBI Taxonomy" id="913"/>
    <lineage>
        <taxon>Bacteria</taxon>
        <taxon>Pseudomonadati</taxon>
        <taxon>Pseudomonadota</taxon>
        <taxon>Alphaproteobacteria</taxon>
        <taxon>Hyphomicrobiales</taxon>
        <taxon>Nitrobacteraceae</taxon>
        <taxon>Nitrobacter</taxon>
    </lineage>
</organism>
<comment type="caution">
    <text evidence="7">Lacks conserved residue(s) required for the propagation of feature annotation.</text>
</comment>
<dbReference type="Pfam" id="PF13589">
    <property type="entry name" value="HATPase_c_3"/>
    <property type="match status" value="1"/>
</dbReference>
<feature type="binding site" evidence="8">
    <location>
        <position position="45"/>
    </location>
    <ligand>
        <name>ATP</name>
        <dbReference type="ChEBI" id="CHEBI:30616"/>
    </ligand>
</feature>
<feature type="region of interest" description="C" evidence="7">
    <location>
        <begin position="553"/>
        <end position="637"/>
    </location>
</feature>
<dbReference type="InterPro" id="IPR019805">
    <property type="entry name" value="Heat_shock_protein_90_CS"/>
</dbReference>
<feature type="region of interest" description="A; substrate-binding" evidence="7">
    <location>
        <begin position="1"/>
        <end position="338"/>
    </location>
</feature>
<dbReference type="GO" id="GO:0005737">
    <property type="term" value="C:cytoplasm"/>
    <property type="evidence" value="ECO:0007669"/>
    <property type="project" value="UniProtKB-SubCell"/>
</dbReference>
<dbReference type="SUPFAM" id="SSF55874">
    <property type="entry name" value="ATPase domain of HSP90 chaperone/DNA topoisomerase II/histidine kinase"/>
    <property type="match status" value="1"/>
</dbReference>
<dbReference type="RefSeq" id="WP_141384557.1">
    <property type="nucleotide sequence ID" value="NZ_BJNF01000080.1"/>
</dbReference>
<evidence type="ECO:0000313" key="10">
    <source>
        <dbReference type="EMBL" id="GEC16851.1"/>
    </source>
</evidence>
<name>A0A4Y3WFC2_NITWI</name>
<evidence type="ECO:0000256" key="8">
    <source>
        <dbReference type="PIRSR" id="PIRSR002583-1"/>
    </source>
</evidence>
<dbReference type="PROSITE" id="PS00298">
    <property type="entry name" value="HSP90"/>
    <property type="match status" value="1"/>
</dbReference>
<dbReference type="Gene3D" id="3.40.50.11260">
    <property type="match status" value="1"/>
</dbReference>
<feature type="binding site" evidence="8">
    <location>
        <position position="338"/>
    </location>
    <ligand>
        <name>ATP</name>
        <dbReference type="ChEBI" id="CHEBI:30616"/>
    </ligand>
</feature>
<dbReference type="PRINTS" id="PR00775">
    <property type="entry name" value="HEATSHOCK90"/>
</dbReference>
<reference evidence="10 11" key="1">
    <citation type="submission" date="2019-06" db="EMBL/GenBank/DDBJ databases">
        <title>Whole genome shotgun sequence of Nitrobacter winogradskyi NBRC 14297.</title>
        <authorList>
            <person name="Hosoyama A."/>
            <person name="Uohara A."/>
            <person name="Ohji S."/>
            <person name="Ichikawa N."/>
        </authorList>
    </citation>
    <scope>NUCLEOTIDE SEQUENCE [LARGE SCALE GENOMIC DNA]</scope>
    <source>
        <strain evidence="10 11">NBRC 14297</strain>
    </source>
</reference>
<evidence type="ECO:0000313" key="11">
    <source>
        <dbReference type="Proteomes" id="UP000318825"/>
    </source>
</evidence>
<sequence>MTSTIDKNGAAESRVFEADVAKLLQMMVHSVYSDKDVFLRELISNAADACERLRYEAISDPALLADETRPQISITIDAERRQLTVEDNGIGMGRDDLVDALGTIARSGTKAFIEQAQAAESGDGVSLIGQFGVGFYSAFMVADQVDVVSRRAGAKEAWRWSSDGKGTFTVTPVDESEAPARGTRVTLHLTEDATGYTDRAKLEQMIKEQSGHVPVPIALIEKPGAEPAEIADGAALWTRPRGEISASEYDDFYRSVAGQFDEPALTVHFRAEGRQEFTALLFVPQSRPFDLFEPDQKRQLKLYVRRVFITEDADLLPRYLRFVRGVVDSADLPLNISREMIQESPILAAIKKSITGRILSELEKLAGKDAEAYGKIWEAFGPMFKEGIYDAVDRRDTILGLSRFKTTAGSLRSLKDYVGSLKENQTSIYYLAGQDAARLEASPHLEGFRARGVEVLLLSDPVDSFWVTSGPSFEGKPFKSVTQGAADLAAIPRLDASTEPSQGLSEGVTEFLAFLKTTLSDLVSDVRSSDRLTDSPVCLVAAESGPDRQLEKILLGVGQLAGASKPVLEVNPTHPLIASLAALGQDDREFKEDAARMLLDDARVLDGDRPSDALEFSRRLARLVERGLRRSTVGGGD</sequence>
<keyword evidence="3 7" id="KW-0547">Nucleotide-binding</keyword>
<dbReference type="HAMAP" id="MF_00505">
    <property type="entry name" value="HSP90"/>
    <property type="match status" value="1"/>
</dbReference>
<dbReference type="NCBIfam" id="NF003555">
    <property type="entry name" value="PRK05218.1"/>
    <property type="match status" value="1"/>
</dbReference>
<dbReference type="GO" id="GO:0005524">
    <property type="term" value="F:ATP binding"/>
    <property type="evidence" value="ECO:0007669"/>
    <property type="project" value="UniProtKB-UniRule"/>
</dbReference>
<keyword evidence="6 7" id="KW-0143">Chaperone</keyword>
<dbReference type="AlphaFoldDB" id="A0A4Y3WFC2"/>
<feature type="domain" description="Histidine kinase/HSP90-like ATPase" evidence="9">
    <location>
        <begin position="34"/>
        <end position="193"/>
    </location>
</feature>
<dbReference type="PIRSF" id="PIRSF002583">
    <property type="entry name" value="Hsp90"/>
    <property type="match status" value="1"/>
</dbReference>
<evidence type="ECO:0000256" key="2">
    <source>
        <dbReference type="ARBA" id="ARBA00022490"/>
    </source>
</evidence>
<dbReference type="GO" id="GO:0051082">
    <property type="term" value="F:unfolded protein binding"/>
    <property type="evidence" value="ECO:0007669"/>
    <property type="project" value="UniProtKB-UniRule"/>
</dbReference>
<keyword evidence="2 7" id="KW-0963">Cytoplasm</keyword>
<feature type="binding site" evidence="8">
    <location>
        <position position="41"/>
    </location>
    <ligand>
        <name>ATP</name>
        <dbReference type="ChEBI" id="CHEBI:30616"/>
    </ligand>
</feature>
<comment type="similarity">
    <text evidence="1 7">Belongs to the heat shock protein 90 family.</text>
</comment>
<dbReference type="Gene3D" id="3.30.230.80">
    <property type="match status" value="1"/>
</dbReference>
<dbReference type="Pfam" id="PF00183">
    <property type="entry name" value="HSP90"/>
    <property type="match status" value="1"/>
</dbReference>
<protein>
    <recommendedName>
        <fullName evidence="7">Chaperone protein HtpG</fullName>
    </recommendedName>
    <alternativeName>
        <fullName evidence="7">Heat shock protein HtpG</fullName>
    </alternativeName>
    <alternativeName>
        <fullName evidence="7">High temperature protein G</fullName>
    </alternativeName>
</protein>
<keyword evidence="4 7" id="KW-0067">ATP-binding</keyword>
<evidence type="ECO:0000256" key="3">
    <source>
        <dbReference type="ARBA" id="ARBA00022741"/>
    </source>
</evidence>
<gene>
    <name evidence="7 10" type="primary">htpG</name>
    <name evidence="10" type="ORF">NWI01_27430</name>
</gene>
<dbReference type="GO" id="GO:0016887">
    <property type="term" value="F:ATP hydrolysis activity"/>
    <property type="evidence" value="ECO:0007669"/>
    <property type="project" value="InterPro"/>
</dbReference>
<evidence type="ECO:0000256" key="1">
    <source>
        <dbReference type="ARBA" id="ARBA00008239"/>
    </source>
</evidence>
<proteinExistence type="inferred from homology"/>
<dbReference type="InterPro" id="IPR020568">
    <property type="entry name" value="Ribosomal_Su5_D2-typ_SF"/>
</dbReference>
<evidence type="ECO:0000259" key="9">
    <source>
        <dbReference type="SMART" id="SM00387"/>
    </source>
</evidence>